<proteinExistence type="predicted"/>
<dbReference type="AlphaFoldDB" id="A0A9P0ABU8"/>
<evidence type="ECO:0000313" key="2">
    <source>
        <dbReference type="EMBL" id="CAH0389220.1"/>
    </source>
</evidence>
<gene>
    <name evidence="2" type="ORF">BEMITA_LOCUS8072</name>
</gene>
<reference evidence="2" key="1">
    <citation type="submission" date="2021-12" db="EMBL/GenBank/DDBJ databases">
        <authorList>
            <person name="King R."/>
        </authorList>
    </citation>
    <scope>NUCLEOTIDE SEQUENCE</scope>
</reference>
<evidence type="ECO:0000313" key="3">
    <source>
        <dbReference type="Proteomes" id="UP001152759"/>
    </source>
</evidence>
<name>A0A9P0ABU8_BEMTA</name>
<evidence type="ECO:0000256" key="1">
    <source>
        <dbReference type="SAM" id="MobiDB-lite"/>
    </source>
</evidence>
<dbReference type="Proteomes" id="UP001152759">
    <property type="component" value="Chromosome 4"/>
</dbReference>
<keyword evidence="3" id="KW-1185">Reference proteome</keyword>
<sequence length="258" mass="29411">MAPAVNSNLLHNIVREANPVEAVCPNYLAHKRVIIPIKYLFQMEIPICAGFDWEERVHKKLLACAGGRCSARLKINPTSEPIPHPAPEPVATTSSQETLPKNQRECWICKMPAIRGTKRLPLCHPHYMKKINEEIKNRFCVLGEYAPQSVVGHFGQRLIGFREVTLCSYYKPGLDPDVDVPSGALVFLQVDLFSTIEVFGGSITLNGFCYHLHEGSWPDGCYSLYEYLRRPFVETERVDFSELPDEWYSEKMRFLRPG</sequence>
<protein>
    <submittedName>
        <fullName evidence="2">Uncharacterized protein</fullName>
    </submittedName>
</protein>
<organism evidence="2 3">
    <name type="scientific">Bemisia tabaci</name>
    <name type="common">Sweetpotato whitefly</name>
    <name type="synonym">Aleurodes tabaci</name>
    <dbReference type="NCBI Taxonomy" id="7038"/>
    <lineage>
        <taxon>Eukaryota</taxon>
        <taxon>Metazoa</taxon>
        <taxon>Ecdysozoa</taxon>
        <taxon>Arthropoda</taxon>
        <taxon>Hexapoda</taxon>
        <taxon>Insecta</taxon>
        <taxon>Pterygota</taxon>
        <taxon>Neoptera</taxon>
        <taxon>Paraneoptera</taxon>
        <taxon>Hemiptera</taxon>
        <taxon>Sternorrhyncha</taxon>
        <taxon>Aleyrodoidea</taxon>
        <taxon>Aleyrodidae</taxon>
        <taxon>Aleyrodinae</taxon>
        <taxon>Bemisia</taxon>
    </lineage>
</organism>
<dbReference type="EMBL" id="OU963865">
    <property type="protein sequence ID" value="CAH0389220.1"/>
    <property type="molecule type" value="Genomic_DNA"/>
</dbReference>
<feature type="region of interest" description="Disordered" evidence="1">
    <location>
        <begin position="78"/>
        <end position="97"/>
    </location>
</feature>
<accession>A0A9P0ABU8</accession>